<sequence>MMEFLKRILKFVLRENYYSRMQLFFFIQRHLAKYYNKKNERAVNEYQIIISMIDGRIDHGGLADRLRGIVSSYAWCKENNIIFKLNFNFPFTLQRYLLPNQIDWSIDESLISYNSIDSLPVFIDSRRQDRKNEVSLQKKLADYYLNKKYKQIHVYTNMYFADSSFSLLFNELFKPSILLEKNVEYHLKRIGGKYASVSFRFMKLLGDFDDSGKDTLDSIGRKKLILKCREIIYDLYEKHSSSGLSKIFVTSDSQTFIDEICNIDFVYVAPGTIGHIDKIADEDVNLKTFLDFYLIANADWVIMARNKRMYKSGFAYRASLVYNKPFEEYIFS</sequence>
<protein>
    <submittedName>
        <fullName evidence="1">Uncharacterized protein</fullName>
    </submittedName>
</protein>
<dbReference type="AlphaFoldDB" id="A0A4S2FGX5"/>
<proteinExistence type="predicted"/>
<dbReference type="Proteomes" id="UP000310760">
    <property type="component" value="Unassembled WGS sequence"/>
</dbReference>
<dbReference type="EMBL" id="SRYJ01000047">
    <property type="protein sequence ID" value="TGY68067.1"/>
    <property type="molecule type" value="Genomic_DNA"/>
</dbReference>
<evidence type="ECO:0000313" key="1">
    <source>
        <dbReference type="EMBL" id="TGY68067.1"/>
    </source>
</evidence>
<evidence type="ECO:0000313" key="2">
    <source>
        <dbReference type="Proteomes" id="UP000310760"/>
    </source>
</evidence>
<reference evidence="1 2" key="1">
    <citation type="submission" date="2019-04" db="EMBL/GenBank/DDBJ databases">
        <title>Microbes associate with the intestines of laboratory mice.</title>
        <authorList>
            <person name="Navarre W."/>
            <person name="Wong E."/>
            <person name="Huang K."/>
            <person name="Tropini C."/>
            <person name="Ng K."/>
            <person name="Yu B."/>
        </authorList>
    </citation>
    <scope>NUCLEOTIDE SEQUENCE [LARGE SCALE GENOMIC DNA]</scope>
    <source>
        <strain evidence="1 2">NM22_B1</strain>
    </source>
</reference>
<comment type="caution">
    <text evidence="1">The sequence shown here is derived from an EMBL/GenBank/DDBJ whole genome shotgun (WGS) entry which is preliminary data.</text>
</comment>
<organism evidence="1 2">
    <name type="scientific">Phocaeicola sartorii</name>
    <dbReference type="NCBI Taxonomy" id="671267"/>
    <lineage>
        <taxon>Bacteria</taxon>
        <taxon>Pseudomonadati</taxon>
        <taxon>Bacteroidota</taxon>
        <taxon>Bacteroidia</taxon>
        <taxon>Bacteroidales</taxon>
        <taxon>Bacteroidaceae</taxon>
        <taxon>Phocaeicola</taxon>
    </lineage>
</organism>
<gene>
    <name evidence="1" type="ORF">E5339_17915</name>
</gene>
<dbReference type="RefSeq" id="WP_135952479.1">
    <property type="nucleotide sequence ID" value="NZ_CAOOJZ010000015.1"/>
</dbReference>
<accession>A0A4S2FGX5</accession>
<name>A0A4S2FGX5_9BACT</name>